<dbReference type="GO" id="GO:0005829">
    <property type="term" value="C:cytosol"/>
    <property type="evidence" value="ECO:0007669"/>
    <property type="project" value="TreeGrafter"/>
</dbReference>
<dbReference type="Proteomes" id="UP000504606">
    <property type="component" value="Unplaced"/>
</dbReference>
<reference evidence="4" key="1">
    <citation type="submission" date="2025-08" db="UniProtKB">
        <authorList>
            <consortium name="RefSeq"/>
        </authorList>
    </citation>
    <scope>IDENTIFICATION</scope>
    <source>
        <tissue evidence="4">Whole organism</tissue>
    </source>
</reference>
<dbReference type="AlphaFoldDB" id="A0A6J1S687"/>
<dbReference type="OrthoDB" id="8021850at2759"/>
<feature type="transmembrane region" description="Helical" evidence="1">
    <location>
        <begin position="233"/>
        <end position="253"/>
    </location>
</feature>
<dbReference type="KEGG" id="foc:113203966"/>
<accession>A0A6J1S687</accession>
<dbReference type="Pfam" id="PF09777">
    <property type="entry name" value="OSTMP1"/>
    <property type="match status" value="1"/>
</dbReference>
<dbReference type="GeneID" id="113203966"/>
<proteinExistence type="predicted"/>
<dbReference type="PANTHER" id="PTHR15644">
    <property type="entry name" value="OSTEOPETROSIS ASSOCIATED TRANSMEMBRANE PROTEIN 1"/>
    <property type="match status" value="1"/>
</dbReference>
<organism evidence="3 4">
    <name type="scientific">Frankliniella occidentalis</name>
    <name type="common">Western flower thrips</name>
    <name type="synonym">Euthrips occidentalis</name>
    <dbReference type="NCBI Taxonomy" id="133901"/>
    <lineage>
        <taxon>Eukaryota</taxon>
        <taxon>Metazoa</taxon>
        <taxon>Ecdysozoa</taxon>
        <taxon>Arthropoda</taxon>
        <taxon>Hexapoda</taxon>
        <taxon>Insecta</taxon>
        <taxon>Pterygota</taxon>
        <taxon>Neoptera</taxon>
        <taxon>Paraneoptera</taxon>
        <taxon>Thysanoptera</taxon>
        <taxon>Terebrantia</taxon>
        <taxon>Thripoidea</taxon>
        <taxon>Thripidae</taxon>
        <taxon>Frankliniella</taxon>
    </lineage>
</organism>
<dbReference type="InterPro" id="IPR019172">
    <property type="entry name" value="Osteopetrosis-assoc_TM_1"/>
</dbReference>
<keyword evidence="3" id="KW-1185">Reference proteome</keyword>
<dbReference type="RefSeq" id="XP_026274725.1">
    <property type="nucleotide sequence ID" value="XM_026418940.2"/>
</dbReference>
<evidence type="ECO:0000313" key="3">
    <source>
        <dbReference type="Proteomes" id="UP000504606"/>
    </source>
</evidence>
<gene>
    <name evidence="4" type="primary">LOC113203966</name>
</gene>
<keyword evidence="2" id="KW-0732">Signal</keyword>
<name>A0A6J1S687_FRAOC</name>
<keyword evidence="1" id="KW-0472">Membrane</keyword>
<evidence type="ECO:0000256" key="1">
    <source>
        <dbReference type="SAM" id="Phobius"/>
    </source>
</evidence>
<keyword evidence="1 4" id="KW-0812">Transmembrane</keyword>
<evidence type="ECO:0000256" key="2">
    <source>
        <dbReference type="SAM" id="SignalP"/>
    </source>
</evidence>
<feature type="signal peptide" evidence="2">
    <location>
        <begin position="1"/>
        <end position="28"/>
    </location>
</feature>
<feature type="chain" id="PRO_5027006309" evidence="2">
    <location>
        <begin position="29"/>
        <end position="282"/>
    </location>
</feature>
<dbReference type="PANTHER" id="PTHR15644:SF2">
    <property type="entry name" value="OSTEOPETROSIS-ASSOCIATED TRANSMEMBRANE PROTEIN 1"/>
    <property type="match status" value="1"/>
</dbReference>
<sequence>MTFVPLVTMTQLNLILLLFSLLCNFSTGELEDYNRISQSLFHNGKNDTCTELLETFANTSASFTFCAIKYARPIRICEQCVQFFEDVSDAHEKILKMEDESGKCKEQLMNLDRLSVIESGFEYITGLWDSASCKYCFDDTNHTLSLSNQTSFFMDLLNTTKGCFEKYQIGDDVYNKSACTACETPYCDLNKFYDSIKSSHDSVCMDIVDSMNITRMFWNMKLHCKMDHPNLDVIYLSCSCTIAALPIFFYLGAKFFTNVIRIRLQFQTRLAEMLKPSTSAET</sequence>
<protein>
    <submittedName>
        <fullName evidence="4">Osteopetrosis-associated transmembrane protein 1 isoform X1</fullName>
    </submittedName>
</protein>
<evidence type="ECO:0000313" key="4">
    <source>
        <dbReference type="RefSeq" id="XP_026274725.1"/>
    </source>
</evidence>
<keyword evidence="1" id="KW-1133">Transmembrane helix</keyword>